<name>A5N0C8_CLOK5</name>
<dbReference type="AlphaFoldDB" id="A5N0C8"/>
<dbReference type="RefSeq" id="WP_012102904.1">
    <property type="nucleotide sequence ID" value="NC_009706.1"/>
</dbReference>
<keyword evidence="2" id="KW-1185">Reference proteome</keyword>
<proteinExistence type="predicted"/>
<dbReference type="EMBL" id="CP000673">
    <property type="protein sequence ID" value="EDK34574.1"/>
    <property type="molecule type" value="Genomic_DNA"/>
</dbReference>
<sequence>MIIKNYMDIVNIHNWLKDSYTFSSIKFEEKSTLFEKKDIENTDNLIDVSLDKFIGYNYVYNYFYFLQKYIRSKNVNFDFGDFKNIYKLKDYSNNQQNADIKAFSNWFLRAGEGLSNIVDFLESLNTCNYESNKSFKILKYYNYLIEDSIYNDPEIIQTFLTEGATDPFIKINKFVIKDNIRENTKSENNSIVYSEFNNYNPWQSGCLNFSLSDDFSEPANLQVSFYNVINIMGVLQ</sequence>
<dbReference type="KEGG" id="ckl:CKL_2562"/>
<gene>
    <name evidence="1" type="ordered locus">CKL_2562</name>
</gene>
<reference evidence="1 2" key="1">
    <citation type="journal article" date="2008" name="Proc. Natl. Acad. Sci. U.S.A.">
        <title>The genome of Clostridium kluyveri, a strict anaerobe with unique metabolic features.</title>
        <authorList>
            <person name="Seedorf H."/>
            <person name="Fricke W.F."/>
            <person name="Veith B."/>
            <person name="Brueggemann H."/>
            <person name="Liesegang H."/>
            <person name="Strittmatter A."/>
            <person name="Miethke M."/>
            <person name="Buckel W."/>
            <person name="Hinderberger J."/>
            <person name="Li F."/>
            <person name="Hagemeier C."/>
            <person name="Thauer R.K."/>
            <person name="Gottschalk G."/>
        </authorList>
    </citation>
    <scope>NUCLEOTIDE SEQUENCE [LARGE SCALE GENOMIC DNA]</scope>
    <source>
        <strain evidence="2">ATCC 8527 / DSM 555 / NCIMB 10680</strain>
    </source>
</reference>
<evidence type="ECO:0000313" key="2">
    <source>
        <dbReference type="Proteomes" id="UP000002411"/>
    </source>
</evidence>
<dbReference type="HOGENOM" id="CLU_1159517_0_0_9"/>
<accession>A5N0C8</accession>
<dbReference type="eggNOG" id="ENOG50329FA">
    <property type="taxonomic scope" value="Bacteria"/>
</dbReference>
<evidence type="ECO:0000313" key="1">
    <source>
        <dbReference type="EMBL" id="EDK34574.1"/>
    </source>
</evidence>
<dbReference type="STRING" id="431943.CKL_2562"/>
<protein>
    <submittedName>
        <fullName evidence="1">Uncharacterized protein</fullName>
    </submittedName>
</protein>
<organism evidence="1 2">
    <name type="scientific">Clostridium kluyveri (strain ATCC 8527 / DSM 555 / NBRC 12016 / NCIMB 10680 / K1)</name>
    <dbReference type="NCBI Taxonomy" id="431943"/>
    <lineage>
        <taxon>Bacteria</taxon>
        <taxon>Bacillati</taxon>
        <taxon>Bacillota</taxon>
        <taxon>Clostridia</taxon>
        <taxon>Eubacteriales</taxon>
        <taxon>Clostridiaceae</taxon>
        <taxon>Clostridium</taxon>
    </lineage>
</organism>
<dbReference type="Proteomes" id="UP000002411">
    <property type="component" value="Chromosome"/>
</dbReference>